<keyword evidence="2" id="KW-1185">Reference proteome</keyword>
<organism evidence="1 2">
    <name type="scientific">Brevundimonas mediterranea</name>
    <dbReference type="NCBI Taxonomy" id="74329"/>
    <lineage>
        <taxon>Bacteria</taxon>
        <taxon>Pseudomonadati</taxon>
        <taxon>Pseudomonadota</taxon>
        <taxon>Alphaproteobacteria</taxon>
        <taxon>Caulobacterales</taxon>
        <taxon>Caulobacteraceae</taxon>
        <taxon>Brevundimonas</taxon>
    </lineage>
</organism>
<evidence type="ECO:0008006" key="3">
    <source>
        <dbReference type="Google" id="ProtNLM"/>
    </source>
</evidence>
<accession>A0A7Z8Y4P7</accession>
<sequence>MTGDRPISEDDLHAFLDGVLEESRRDAVRRYLDTHPEAQERFAAYREHGEALRDALAPVSDQPLPAELNLKALVERRRKTLAGRRQMAAAAAILCIGGLSGWMGREAVSPPARGIQALGREAVDNYVVYASDTRRPVELASDQRATLTRWVSDRLDTPVQPPDLEGAGYRFLGGRLVTTPNGPAALFIYEGAAAERLAVMMRPMEIEKNRSMSEQSYGALDGVTWSRDGLGFSVVAPRASTDLLPVAEDVRRQTPFS</sequence>
<dbReference type="EMBL" id="UXHF01000004">
    <property type="protein sequence ID" value="VDC50859.1"/>
    <property type="molecule type" value="Genomic_DNA"/>
</dbReference>
<dbReference type="RefSeq" id="WP_154725366.1">
    <property type="nucleotide sequence ID" value="NZ_UXHF01000004.1"/>
</dbReference>
<comment type="caution">
    <text evidence="1">The sequence shown here is derived from an EMBL/GenBank/DDBJ whole genome shotgun (WGS) entry which is preliminary data.</text>
</comment>
<gene>
    <name evidence="1" type="ORF">BREV_BREV_00336</name>
</gene>
<evidence type="ECO:0000313" key="2">
    <source>
        <dbReference type="Proteomes" id="UP000289220"/>
    </source>
</evidence>
<dbReference type="AlphaFoldDB" id="A0A7Z8Y4P7"/>
<dbReference type="Proteomes" id="UP000289220">
    <property type="component" value="Unassembled WGS sequence"/>
</dbReference>
<evidence type="ECO:0000313" key="1">
    <source>
        <dbReference type="EMBL" id="VDC50859.1"/>
    </source>
</evidence>
<name>A0A7Z8Y4P7_9CAUL</name>
<proteinExistence type="predicted"/>
<protein>
    <recommendedName>
        <fullName evidence="3">Anti-sigma factor</fullName>
    </recommendedName>
</protein>
<reference evidence="1 2" key="1">
    <citation type="submission" date="2018-11" db="EMBL/GenBank/DDBJ databases">
        <authorList>
            <person name="Peiro R."/>
            <person name="Begona"/>
            <person name="Cbmso G."/>
            <person name="Lopez M."/>
            <person name="Gonzalez S."/>
            <person name="Sacristan E."/>
            <person name="Castillo E."/>
        </authorList>
    </citation>
    <scope>NUCLEOTIDE SEQUENCE [LARGE SCALE GENOMIC DNA]</scope>
    <source>
        <strain evidence="1">Brev_genome</strain>
    </source>
</reference>